<protein>
    <submittedName>
        <fullName evidence="1">Uncharacterized protein</fullName>
    </submittedName>
</protein>
<organism evidence="1">
    <name type="scientific">Ananas comosus var. bracteatus</name>
    <name type="common">red pineapple</name>
    <dbReference type="NCBI Taxonomy" id="296719"/>
    <lineage>
        <taxon>Eukaryota</taxon>
        <taxon>Viridiplantae</taxon>
        <taxon>Streptophyta</taxon>
        <taxon>Embryophyta</taxon>
        <taxon>Tracheophyta</taxon>
        <taxon>Spermatophyta</taxon>
        <taxon>Magnoliopsida</taxon>
        <taxon>Liliopsida</taxon>
        <taxon>Poales</taxon>
        <taxon>Bromeliaceae</taxon>
        <taxon>Bromelioideae</taxon>
        <taxon>Ananas</taxon>
    </lineage>
</organism>
<accession>A0A6V7NN13</accession>
<proteinExistence type="predicted"/>
<sequence length="117" mass="13188">MGATSIESKFSLSYPVSLEIIFYFDSLIPHAVKLPINIRTYMDSNLGLGYQPPSPLPLALGTIGIMSTIQFYQMGYIKLACPVTHVWYLKRLLSYIANFLDKPLKQLEGLVPFDTIK</sequence>
<dbReference type="EMBL" id="LR862140">
    <property type="protein sequence ID" value="CAD1820001.1"/>
    <property type="molecule type" value="Genomic_DNA"/>
</dbReference>
<dbReference type="SUPFAM" id="SSF64484">
    <property type="entry name" value="beta and beta-prime subunits of DNA dependent RNA-polymerase"/>
    <property type="match status" value="1"/>
</dbReference>
<evidence type="ECO:0000313" key="1">
    <source>
        <dbReference type="EMBL" id="CAD1820001.1"/>
    </source>
</evidence>
<gene>
    <name evidence="1" type="ORF">CB5_LOCUS3212</name>
</gene>
<name>A0A6V7NN13_ANACO</name>
<reference evidence="1" key="1">
    <citation type="submission" date="2020-07" db="EMBL/GenBank/DDBJ databases">
        <authorList>
            <person name="Lin J."/>
        </authorList>
    </citation>
    <scope>NUCLEOTIDE SEQUENCE</scope>
</reference>
<dbReference type="AlphaFoldDB" id="A0A6V7NN13"/>